<evidence type="ECO:0000313" key="6">
    <source>
        <dbReference type="Proteomes" id="UP000285478"/>
    </source>
</evidence>
<dbReference type="Gene3D" id="3.90.1510.10">
    <property type="entry name" value="Glycerate kinase, domain 2"/>
    <property type="match status" value="1"/>
</dbReference>
<dbReference type="SUPFAM" id="SSF110738">
    <property type="entry name" value="Glycerate kinase I"/>
    <property type="match status" value="1"/>
</dbReference>
<evidence type="ECO:0000256" key="3">
    <source>
        <dbReference type="ARBA" id="ARBA00022777"/>
    </source>
</evidence>
<evidence type="ECO:0000313" key="5">
    <source>
        <dbReference type="EMBL" id="QAB14962.1"/>
    </source>
</evidence>
<dbReference type="EMBL" id="CP035033">
    <property type="protein sequence ID" value="QAB14962.1"/>
    <property type="molecule type" value="Genomic_DNA"/>
</dbReference>
<dbReference type="Pfam" id="PF02595">
    <property type="entry name" value="Gly_kinase"/>
    <property type="match status" value="1"/>
</dbReference>
<dbReference type="GO" id="GO:0031388">
    <property type="term" value="P:organic acid phosphorylation"/>
    <property type="evidence" value="ECO:0007669"/>
    <property type="project" value="UniProtKB-UniRule"/>
</dbReference>
<evidence type="ECO:0000256" key="1">
    <source>
        <dbReference type="ARBA" id="ARBA00006284"/>
    </source>
</evidence>
<keyword evidence="6" id="KW-1185">Reference proteome</keyword>
<dbReference type="PANTHER" id="PTHR21599:SF0">
    <property type="entry name" value="GLYCERATE KINASE"/>
    <property type="match status" value="1"/>
</dbReference>
<protein>
    <submittedName>
        <fullName evidence="5">Glycerate kinase</fullName>
    </submittedName>
</protein>
<evidence type="ECO:0000256" key="4">
    <source>
        <dbReference type="PIRNR" id="PIRNR006078"/>
    </source>
</evidence>
<dbReference type="KEGG" id="htr:EPV75_04380"/>
<dbReference type="PANTHER" id="PTHR21599">
    <property type="entry name" value="GLYCERATE KINASE"/>
    <property type="match status" value="1"/>
</dbReference>
<dbReference type="GO" id="GO:0008887">
    <property type="term" value="F:glycerate kinase activity"/>
    <property type="evidence" value="ECO:0007669"/>
    <property type="project" value="UniProtKB-UniRule"/>
</dbReference>
<dbReference type="RefSeq" id="WP_128384582.1">
    <property type="nucleotide sequence ID" value="NZ_CP035033.1"/>
</dbReference>
<dbReference type="InterPro" id="IPR018193">
    <property type="entry name" value="Glyc_kinase_flavodox-like_fold"/>
</dbReference>
<dbReference type="PIRSF" id="PIRSF006078">
    <property type="entry name" value="GlxK"/>
    <property type="match status" value="1"/>
</dbReference>
<reference evidence="5 6" key="1">
    <citation type="journal article" date="2018" name="Environ. Microbiol.">
        <title>Genomes of ubiquitous marine and hypersaline Hydrogenovibrio, Thiomicrorhabdus and Thiomicrospira spp. encode a diversity of mechanisms to sustain chemolithoautotrophy in heterogeneous environments.</title>
        <authorList>
            <person name="Scott K.M."/>
            <person name="Williams J."/>
            <person name="Porter C.M.B."/>
            <person name="Russel S."/>
            <person name="Harmer T.L."/>
            <person name="Paul J.H."/>
            <person name="Antonen K.M."/>
            <person name="Bridges M.K."/>
            <person name="Camper G.J."/>
            <person name="Campla C.K."/>
            <person name="Casella L.G."/>
            <person name="Chase E."/>
            <person name="Conrad J.W."/>
            <person name="Cruz M.C."/>
            <person name="Dunlap D.S."/>
            <person name="Duran L."/>
            <person name="Fahsbender E.M."/>
            <person name="Goldsmith D.B."/>
            <person name="Keeley R.F."/>
            <person name="Kondoff M.R."/>
            <person name="Kussy B.I."/>
            <person name="Lane M.K."/>
            <person name="Lawler S."/>
            <person name="Leigh B.A."/>
            <person name="Lewis C."/>
            <person name="Lostal L.M."/>
            <person name="Marking D."/>
            <person name="Mancera P.A."/>
            <person name="McClenthan E.C."/>
            <person name="McIntyre E.A."/>
            <person name="Mine J.A."/>
            <person name="Modi S."/>
            <person name="Moore B.D."/>
            <person name="Morgan W.A."/>
            <person name="Nelson K.M."/>
            <person name="Nguyen K.N."/>
            <person name="Ogburn N."/>
            <person name="Parrino D.G."/>
            <person name="Pedapudi A.D."/>
            <person name="Pelham R.P."/>
            <person name="Preece A.M."/>
            <person name="Rampersad E.A."/>
            <person name="Richardson J.C."/>
            <person name="Rodgers C.M."/>
            <person name="Schaffer B.L."/>
            <person name="Sheridan N.E."/>
            <person name="Solone M.R."/>
            <person name="Staley Z.R."/>
            <person name="Tabuchi M."/>
            <person name="Waide R.J."/>
            <person name="Wanjugi P.W."/>
            <person name="Young S."/>
            <person name="Clum A."/>
            <person name="Daum C."/>
            <person name="Huntemann M."/>
            <person name="Ivanova N."/>
            <person name="Kyrpides N."/>
            <person name="Mikhailova N."/>
            <person name="Palaniappan K."/>
            <person name="Pillay M."/>
            <person name="Reddy T.B.K."/>
            <person name="Shapiro N."/>
            <person name="Stamatis D."/>
            <person name="Varghese N."/>
            <person name="Woyke T."/>
            <person name="Boden R."/>
            <person name="Freyermuth S.K."/>
            <person name="Kerfeld C.A."/>
        </authorList>
    </citation>
    <scope>NUCLEOTIDE SEQUENCE [LARGE SCALE GENOMIC DNA]</scope>
    <source>
        <strain evidence="5 6">JR-2</strain>
    </source>
</reference>
<sequence>MKTVLVAPDSFKGSLSAVDFCRIVERAGQGVADGLNFISRPMSDGGEGFVESITFAGLAESHEVIVQDPLGRPVAAKFGWQPDSKTAIVEMAQASGLPRLAEHELNPMAASTYGTGQVLAAAIRLGAEKIILGLGGSATNDGGAGALQALGFDFRNAQGDSLAFGGGALVELDHIERNAPGLVKTDLNQIEWVIACDVSNPLLGEQGATAVFGPQKGVDETTAPILEAGLKQLAKVIEADWGKRIEHLLGAGAAGGMAGTFVGLLDARLASGFDLLAELLSLNEVLRDGDVHLVITGEGKMDEQTRFGKLPNRIAELAGDYDIPTVGLCGKLEATTQDLPAFFELRSIHELAPSDADLLTLLRLSAQNLETTIHTHLKNWL</sequence>
<comment type="similarity">
    <text evidence="1 4">Belongs to the glycerate kinase type-1 family.</text>
</comment>
<dbReference type="AlphaFoldDB" id="A0A410H228"/>
<dbReference type="Proteomes" id="UP000285478">
    <property type="component" value="Chromosome"/>
</dbReference>
<proteinExistence type="inferred from homology"/>
<organism evidence="5 6">
    <name type="scientific">Hydrogenovibrio thermophilus</name>
    <dbReference type="NCBI Taxonomy" id="265883"/>
    <lineage>
        <taxon>Bacteria</taxon>
        <taxon>Pseudomonadati</taxon>
        <taxon>Pseudomonadota</taxon>
        <taxon>Gammaproteobacteria</taxon>
        <taxon>Thiotrichales</taxon>
        <taxon>Piscirickettsiaceae</taxon>
        <taxon>Hydrogenovibrio</taxon>
    </lineage>
</organism>
<evidence type="ECO:0000256" key="2">
    <source>
        <dbReference type="ARBA" id="ARBA00022679"/>
    </source>
</evidence>
<dbReference type="NCBIfam" id="TIGR00045">
    <property type="entry name" value="glycerate kinase"/>
    <property type="match status" value="1"/>
</dbReference>
<dbReference type="Gene3D" id="3.40.50.10350">
    <property type="entry name" value="Glycerate kinase, domain 1"/>
    <property type="match status" value="1"/>
</dbReference>
<keyword evidence="2 4" id="KW-0808">Transferase</keyword>
<gene>
    <name evidence="5" type="ORF">EPV75_04380</name>
</gene>
<dbReference type="InterPro" id="IPR004381">
    <property type="entry name" value="Glycerate_kinase"/>
</dbReference>
<accession>A0A410H228</accession>
<dbReference type="InterPro" id="IPR036129">
    <property type="entry name" value="Glycerate_kinase_sf"/>
</dbReference>
<dbReference type="InterPro" id="IPR018197">
    <property type="entry name" value="Glycerate_kinase_RE-like"/>
</dbReference>
<keyword evidence="3 4" id="KW-0418">Kinase</keyword>
<name>A0A410H228_9GAMM</name>